<gene>
    <name evidence="3" type="ORF">ISU02_12945</name>
</gene>
<reference evidence="3 4" key="1">
    <citation type="submission" date="2020-11" db="EMBL/GenBank/DDBJ databases">
        <title>Fusibacter basophilias sp. nov.</title>
        <authorList>
            <person name="Qiu D."/>
        </authorList>
    </citation>
    <scope>NUCLEOTIDE SEQUENCE [LARGE SCALE GENOMIC DNA]</scope>
    <source>
        <strain evidence="3 4">Q10-2</strain>
    </source>
</reference>
<name>A0ABR9ZVT8_9FIRM</name>
<organism evidence="3 4">
    <name type="scientific">Fusibacter ferrireducens</name>
    <dbReference type="NCBI Taxonomy" id="2785058"/>
    <lineage>
        <taxon>Bacteria</taxon>
        <taxon>Bacillati</taxon>
        <taxon>Bacillota</taxon>
        <taxon>Clostridia</taxon>
        <taxon>Eubacteriales</taxon>
        <taxon>Eubacteriales Family XII. Incertae Sedis</taxon>
        <taxon>Fusibacter</taxon>
    </lineage>
</organism>
<evidence type="ECO:0000259" key="1">
    <source>
        <dbReference type="Pfam" id="PF05598"/>
    </source>
</evidence>
<protein>
    <submittedName>
        <fullName evidence="3">IS1182 family transposase</fullName>
    </submittedName>
</protein>
<evidence type="ECO:0000313" key="4">
    <source>
        <dbReference type="Proteomes" id="UP000614200"/>
    </source>
</evidence>
<dbReference type="PANTHER" id="PTHR33408:SF2">
    <property type="entry name" value="TRANSPOSASE DDE DOMAIN-CONTAINING PROTEIN"/>
    <property type="match status" value="1"/>
</dbReference>
<evidence type="ECO:0000259" key="2">
    <source>
        <dbReference type="Pfam" id="PF13751"/>
    </source>
</evidence>
<dbReference type="Pfam" id="PF13751">
    <property type="entry name" value="DDE_Tnp_1_6"/>
    <property type="match status" value="1"/>
</dbReference>
<dbReference type="PANTHER" id="PTHR33408">
    <property type="entry name" value="TRANSPOSASE"/>
    <property type="match status" value="1"/>
</dbReference>
<dbReference type="InterPro" id="IPR025668">
    <property type="entry name" value="Tnp_DDE_dom"/>
</dbReference>
<evidence type="ECO:0000313" key="3">
    <source>
        <dbReference type="EMBL" id="MBF4694020.1"/>
    </source>
</evidence>
<feature type="domain" description="Transposase DDE" evidence="2">
    <location>
        <begin position="429"/>
        <end position="559"/>
    </location>
</feature>
<sequence>MHNYYNDFFELGQLRINYNLYQIGVPSDDSVHIVKRVMKELDFSSLLNQYSRLGRKGYNPIMLFSILVYSALRGVRAVDRIVELCTRDLAYIWLAQGERPQRDAFYDFINNKLTNEILKDLHYQFIRKLEKEGFVSLKALFIDGTKIEANANRYTFVWRGSLNYHLVGLLDAIENSYNDYNTLITENAYDVKYTLSTMNMFIIEGMEKVREVIQKNRLRKVNDKKKLSNNALIEIDNMSPLEMLKIQAKLMVIAKGEGIAFVDGKGQRKSDLQKLYERFEVFGERLMRYKTSFKIMRSDRNSYSKTDLEATFMRMKDDHMMNGQLKPAYNVQIAVENYFVVHSYVSADRTDYNPLIPVLEMHQEHLGHYPNEVTADSGYSSEKNLLFLQQKGIESFIKLQEHERMKKRAYKGGIGKYRNMTKVDSGYLCANNRLITFDKTQVSHSKGYTQTHQVYSCKDCSNCELKPKCLYKYDENKHRAKNKVIKVNECWDGLKEKSYNNIHSDKGILNRQIRSIQTEGFFGDMKANDNFRQFNHRSQDKVLKEFMLFAFGKNIDKYHKFLMGKIKRFEGKIDQAA</sequence>
<dbReference type="Proteomes" id="UP000614200">
    <property type="component" value="Unassembled WGS sequence"/>
</dbReference>
<dbReference type="Pfam" id="PF05598">
    <property type="entry name" value="DUF772"/>
    <property type="match status" value="1"/>
</dbReference>
<keyword evidence="4" id="KW-1185">Reference proteome</keyword>
<accession>A0ABR9ZVT8</accession>
<dbReference type="NCBIfam" id="NF033551">
    <property type="entry name" value="transpos_IS1182"/>
    <property type="match status" value="1"/>
</dbReference>
<dbReference type="RefSeq" id="WP_194702254.1">
    <property type="nucleotide sequence ID" value="NZ_JADKNH010000007.1"/>
</dbReference>
<feature type="domain" description="Transposase InsH N-terminal" evidence="1">
    <location>
        <begin position="32"/>
        <end position="109"/>
    </location>
</feature>
<dbReference type="EMBL" id="JADKNH010000007">
    <property type="protein sequence ID" value="MBF4694020.1"/>
    <property type="molecule type" value="Genomic_DNA"/>
</dbReference>
<proteinExistence type="predicted"/>
<comment type="caution">
    <text evidence="3">The sequence shown here is derived from an EMBL/GenBank/DDBJ whole genome shotgun (WGS) entry which is preliminary data.</text>
</comment>
<dbReference type="InterPro" id="IPR047629">
    <property type="entry name" value="IS1182_transpos"/>
</dbReference>
<dbReference type="InterPro" id="IPR008490">
    <property type="entry name" value="Transposase_InsH_N"/>
</dbReference>